<dbReference type="EMBL" id="QEWE01000017">
    <property type="protein sequence ID" value="REJ28344.1"/>
    <property type="molecule type" value="Genomic_DNA"/>
</dbReference>
<keyword evidence="2 3" id="KW-0238">DNA-binding</keyword>
<protein>
    <submittedName>
        <fullName evidence="5">TetR/AcrR family transcriptional regulator</fullName>
    </submittedName>
</protein>
<dbReference type="InterPro" id="IPR050624">
    <property type="entry name" value="HTH-type_Tx_Regulator"/>
</dbReference>
<reference evidence="5 6" key="1">
    <citation type="submission" date="2018-03" db="EMBL/GenBank/DDBJ databases">
        <authorList>
            <person name="Keele B.F."/>
        </authorList>
    </citation>
    <scope>NUCLEOTIDE SEQUENCE [LARGE SCALE GENOMIC DNA]</scope>
    <source>
        <strain evidence="5">ZCTH4_d</strain>
    </source>
</reference>
<dbReference type="GO" id="GO:0003677">
    <property type="term" value="F:DNA binding"/>
    <property type="evidence" value="ECO:0007669"/>
    <property type="project" value="UniProtKB-UniRule"/>
</dbReference>
<accession>A0A3E0K4S8</accession>
<evidence type="ECO:0000256" key="1">
    <source>
        <dbReference type="ARBA" id="ARBA00022491"/>
    </source>
</evidence>
<evidence type="ECO:0000313" key="5">
    <source>
        <dbReference type="EMBL" id="REJ28344.1"/>
    </source>
</evidence>
<dbReference type="SUPFAM" id="SSF48498">
    <property type="entry name" value="Tetracyclin repressor-like, C-terminal domain"/>
    <property type="match status" value="1"/>
</dbReference>
<dbReference type="Proteomes" id="UP000257014">
    <property type="component" value="Unassembled WGS sequence"/>
</dbReference>
<sequence>MTGPFQKLPEEKKQRIIRAALKEFADKGYEQASTNRIVKEAGIGKGMLFYYFNSKQDLYLYLIDYSFETVKEHYLNRIDDSIEDVIDRLGHVARIKFEFLVRFPEVTLFLGRFILEVEQEWPEPFKKKYEEIFALLQERLYRQERIDRTKFRDGVDPDKAFQLIEWAMKGYELDLREAFRGKKLSEVDLTPYWQEFDEYLAVLKTCFYK</sequence>
<evidence type="ECO:0000259" key="4">
    <source>
        <dbReference type="PROSITE" id="PS50977"/>
    </source>
</evidence>
<dbReference type="PRINTS" id="PR00455">
    <property type="entry name" value="HTHTETR"/>
</dbReference>
<dbReference type="AlphaFoldDB" id="A0A3E0K4S8"/>
<dbReference type="Pfam" id="PF00440">
    <property type="entry name" value="TetR_N"/>
    <property type="match status" value="1"/>
</dbReference>
<dbReference type="PROSITE" id="PS50977">
    <property type="entry name" value="HTH_TETR_2"/>
    <property type="match status" value="1"/>
</dbReference>
<dbReference type="InterPro" id="IPR001647">
    <property type="entry name" value="HTH_TetR"/>
</dbReference>
<evidence type="ECO:0000313" key="6">
    <source>
        <dbReference type="Proteomes" id="UP000257014"/>
    </source>
</evidence>
<dbReference type="InterPro" id="IPR036271">
    <property type="entry name" value="Tet_transcr_reg_TetR-rel_C_sf"/>
</dbReference>
<dbReference type="InterPro" id="IPR009057">
    <property type="entry name" value="Homeodomain-like_sf"/>
</dbReference>
<organism evidence="5 6">
    <name type="scientific">Caldibacillus debilis</name>
    <dbReference type="NCBI Taxonomy" id="301148"/>
    <lineage>
        <taxon>Bacteria</taxon>
        <taxon>Bacillati</taxon>
        <taxon>Bacillota</taxon>
        <taxon>Bacilli</taxon>
        <taxon>Bacillales</taxon>
        <taxon>Bacillaceae</taxon>
        <taxon>Caldibacillus</taxon>
    </lineage>
</organism>
<feature type="DNA-binding region" description="H-T-H motif" evidence="3">
    <location>
        <begin position="33"/>
        <end position="52"/>
    </location>
</feature>
<evidence type="ECO:0000256" key="2">
    <source>
        <dbReference type="ARBA" id="ARBA00023125"/>
    </source>
</evidence>
<comment type="caution">
    <text evidence="5">The sequence shown here is derived from an EMBL/GenBank/DDBJ whole genome shotgun (WGS) entry which is preliminary data.</text>
</comment>
<dbReference type="Gene3D" id="1.10.10.60">
    <property type="entry name" value="Homeodomain-like"/>
    <property type="match status" value="1"/>
</dbReference>
<dbReference type="Gene3D" id="1.10.357.10">
    <property type="entry name" value="Tetracycline Repressor, domain 2"/>
    <property type="match status" value="1"/>
</dbReference>
<dbReference type="PANTHER" id="PTHR43479:SF11">
    <property type="entry name" value="ACREF_ENVCD OPERON REPRESSOR-RELATED"/>
    <property type="match status" value="1"/>
</dbReference>
<name>A0A3E0K4S8_9BACI</name>
<dbReference type="InterPro" id="IPR023772">
    <property type="entry name" value="DNA-bd_HTH_TetR-type_CS"/>
</dbReference>
<dbReference type="PANTHER" id="PTHR43479">
    <property type="entry name" value="ACREF/ENVCD OPERON REPRESSOR-RELATED"/>
    <property type="match status" value="1"/>
</dbReference>
<gene>
    <name evidence="5" type="ORF">C6P37_08915</name>
</gene>
<proteinExistence type="predicted"/>
<evidence type="ECO:0000256" key="3">
    <source>
        <dbReference type="PROSITE-ProRule" id="PRU00335"/>
    </source>
</evidence>
<dbReference type="PROSITE" id="PS01081">
    <property type="entry name" value="HTH_TETR_1"/>
    <property type="match status" value="1"/>
</dbReference>
<dbReference type="SUPFAM" id="SSF46689">
    <property type="entry name" value="Homeodomain-like"/>
    <property type="match status" value="1"/>
</dbReference>
<feature type="domain" description="HTH tetR-type" evidence="4">
    <location>
        <begin position="10"/>
        <end position="70"/>
    </location>
</feature>
<keyword evidence="1" id="KW-0678">Repressor</keyword>